<comment type="caution">
    <text evidence="2">The sequence shown here is derived from an EMBL/GenBank/DDBJ whole genome shotgun (WGS) entry which is preliminary data.</text>
</comment>
<reference evidence="2" key="1">
    <citation type="journal article" date="2020" name="mSystems">
        <title>Genome- and Community-Level Interaction Insights into Carbon Utilization and Element Cycling Functions of Hydrothermarchaeota in Hydrothermal Sediment.</title>
        <authorList>
            <person name="Zhou Z."/>
            <person name="Liu Y."/>
            <person name="Xu W."/>
            <person name="Pan J."/>
            <person name="Luo Z.H."/>
            <person name="Li M."/>
        </authorList>
    </citation>
    <scope>NUCLEOTIDE SEQUENCE [LARGE SCALE GENOMIC DNA]</scope>
    <source>
        <strain evidence="2">HyVt-19</strain>
    </source>
</reference>
<evidence type="ECO:0000313" key="2">
    <source>
        <dbReference type="EMBL" id="HDL89679.1"/>
    </source>
</evidence>
<dbReference type="Proteomes" id="UP000886355">
    <property type="component" value="Unassembled WGS sequence"/>
</dbReference>
<evidence type="ECO:0008006" key="3">
    <source>
        <dbReference type="Google" id="ProtNLM"/>
    </source>
</evidence>
<keyword evidence="1" id="KW-0472">Membrane</keyword>
<dbReference type="PANTHER" id="PTHR37530:SF1">
    <property type="entry name" value="OUTER MEMBRANE PROTEIN SLP"/>
    <property type="match status" value="1"/>
</dbReference>
<dbReference type="PANTHER" id="PTHR37530">
    <property type="entry name" value="OUTER MEMBRANE PROTEIN SLP"/>
    <property type="match status" value="1"/>
</dbReference>
<feature type="non-terminal residue" evidence="2">
    <location>
        <position position="182"/>
    </location>
</feature>
<keyword evidence="1" id="KW-0812">Transmembrane</keyword>
<organism evidence="2">
    <name type="scientific">Thermodesulforhabdus norvegica</name>
    <dbReference type="NCBI Taxonomy" id="39841"/>
    <lineage>
        <taxon>Bacteria</taxon>
        <taxon>Pseudomonadati</taxon>
        <taxon>Thermodesulfobacteriota</taxon>
        <taxon>Syntrophobacteria</taxon>
        <taxon>Syntrophobacterales</taxon>
        <taxon>Thermodesulforhabdaceae</taxon>
        <taxon>Thermodesulforhabdus</taxon>
    </lineage>
</organism>
<dbReference type="Pfam" id="PF03843">
    <property type="entry name" value="Slp"/>
    <property type="match status" value="1"/>
</dbReference>
<evidence type="ECO:0000256" key="1">
    <source>
        <dbReference type="SAM" id="Phobius"/>
    </source>
</evidence>
<dbReference type="EMBL" id="DQZW01000100">
    <property type="protein sequence ID" value="HDL89679.1"/>
    <property type="molecule type" value="Genomic_DNA"/>
</dbReference>
<protein>
    <recommendedName>
        <fullName evidence="3">Outer membrane lipoprotein</fullName>
    </recommendedName>
</protein>
<name>A0A7C1AU30_9BACT</name>
<accession>A0A7C1AU30</accession>
<proteinExistence type="predicted"/>
<keyword evidence="1" id="KW-1133">Transmembrane helix</keyword>
<gene>
    <name evidence="2" type="ORF">ENG14_02110</name>
</gene>
<dbReference type="GO" id="GO:0019867">
    <property type="term" value="C:outer membrane"/>
    <property type="evidence" value="ECO:0007669"/>
    <property type="project" value="InterPro"/>
</dbReference>
<sequence>MVPWRMIMGLWGQIRRFGRKIRTDVRGNMNRLSIYLKATFVILSFVVVLGCAQYVINPELIKRSEPISFKDLKRNPMGFKGKTVILSGIILECRVLLDGTMCEILQVPTKPGSRPENVDRSEGRFMAHTHKFLDPAIYSRGRKVTVGGVVTGDHREKLGEVEYRYPLIEAEDIYLWPPEKEA</sequence>
<feature type="transmembrane region" description="Helical" evidence="1">
    <location>
        <begin position="34"/>
        <end position="56"/>
    </location>
</feature>
<dbReference type="AlphaFoldDB" id="A0A7C1AU30"/>
<dbReference type="InterPro" id="IPR004658">
    <property type="entry name" value="OMP_Slp"/>
</dbReference>